<evidence type="ECO:0000256" key="1">
    <source>
        <dbReference type="ARBA" id="ARBA00004429"/>
    </source>
</evidence>
<evidence type="ECO:0000256" key="4">
    <source>
        <dbReference type="ARBA" id="ARBA00022692"/>
    </source>
</evidence>
<dbReference type="RefSeq" id="WP_149891623.1">
    <property type="nucleotide sequence ID" value="NZ_JBHUFA010000001.1"/>
</dbReference>
<dbReference type="PANTHER" id="PTHR33362:SF5">
    <property type="entry name" value="C4-DICARBOXYLATE TRAP TRANSPORTER LARGE PERMEASE PROTEIN DCTM"/>
    <property type="match status" value="1"/>
</dbReference>
<feature type="transmembrane region" description="Helical" evidence="8">
    <location>
        <begin position="333"/>
        <end position="363"/>
    </location>
</feature>
<feature type="transmembrane region" description="Helical" evidence="8">
    <location>
        <begin position="102"/>
        <end position="127"/>
    </location>
</feature>
<organism evidence="10 11">
    <name type="scientific">Roseibium aestuarii</name>
    <dbReference type="NCBI Taxonomy" id="2600299"/>
    <lineage>
        <taxon>Bacteria</taxon>
        <taxon>Pseudomonadati</taxon>
        <taxon>Pseudomonadota</taxon>
        <taxon>Alphaproteobacteria</taxon>
        <taxon>Hyphomicrobiales</taxon>
        <taxon>Stappiaceae</taxon>
        <taxon>Roseibium</taxon>
    </lineage>
</organism>
<comment type="function">
    <text evidence="7">Part of the tripartite ATP-independent periplasmic (TRAP) transport system.</text>
</comment>
<dbReference type="InterPro" id="IPR010656">
    <property type="entry name" value="DctM"/>
</dbReference>
<evidence type="ECO:0000313" key="10">
    <source>
        <dbReference type="EMBL" id="MFD1694535.1"/>
    </source>
</evidence>
<feature type="transmembrane region" description="Helical" evidence="8">
    <location>
        <begin position="256"/>
        <end position="274"/>
    </location>
</feature>
<feature type="transmembrane region" description="Helical" evidence="8">
    <location>
        <begin position="32"/>
        <end position="53"/>
    </location>
</feature>
<dbReference type="Proteomes" id="UP001597327">
    <property type="component" value="Unassembled WGS sequence"/>
</dbReference>
<evidence type="ECO:0000256" key="8">
    <source>
        <dbReference type="SAM" id="Phobius"/>
    </source>
</evidence>
<comment type="subcellular location">
    <subcellularLocation>
        <location evidence="1 7">Cell inner membrane</location>
        <topology evidence="1 7">Multi-pass membrane protein</topology>
    </subcellularLocation>
</comment>
<evidence type="ECO:0000256" key="3">
    <source>
        <dbReference type="ARBA" id="ARBA00022519"/>
    </source>
</evidence>
<feature type="transmembrane region" description="Helical" evidence="8">
    <location>
        <begin position="148"/>
        <end position="175"/>
    </location>
</feature>
<keyword evidence="3 7" id="KW-0997">Cell inner membrane</keyword>
<keyword evidence="11" id="KW-1185">Reference proteome</keyword>
<feature type="transmembrane region" description="Helical" evidence="8">
    <location>
        <begin position="227"/>
        <end position="250"/>
    </location>
</feature>
<gene>
    <name evidence="10" type="ORF">ACFSC7_03335</name>
</gene>
<comment type="caution">
    <text evidence="10">The sequence shown here is derived from an EMBL/GenBank/DDBJ whole genome shotgun (WGS) entry which is preliminary data.</text>
</comment>
<dbReference type="PIRSF" id="PIRSF006066">
    <property type="entry name" value="HI0050"/>
    <property type="match status" value="1"/>
</dbReference>
<dbReference type="Pfam" id="PF06808">
    <property type="entry name" value="DctM"/>
    <property type="match status" value="1"/>
</dbReference>
<evidence type="ECO:0000256" key="2">
    <source>
        <dbReference type="ARBA" id="ARBA00022475"/>
    </source>
</evidence>
<dbReference type="InterPro" id="IPR004681">
    <property type="entry name" value="TRAP_DctM"/>
</dbReference>
<evidence type="ECO:0000256" key="7">
    <source>
        <dbReference type="RuleBase" id="RU369079"/>
    </source>
</evidence>
<accession>A0ABW4JWC9</accession>
<evidence type="ECO:0000256" key="6">
    <source>
        <dbReference type="ARBA" id="ARBA00023136"/>
    </source>
</evidence>
<feature type="transmembrane region" description="Helical" evidence="8">
    <location>
        <begin position="433"/>
        <end position="457"/>
    </location>
</feature>
<keyword evidence="7" id="KW-0813">Transport</keyword>
<feature type="transmembrane region" description="Helical" evidence="8">
    <location>
        <begin position="391"/>
        <end position="421"/>
    </location>
</feature>
<keyword evidence="2" id="KW-1003">Cell membrane</keyword>
<keyword evidence="5 8" id="KW-1133">Transmembrane helix</keyword>
<evidence type="ECO:0000259" key="9">
    <source>
        <dbReference type="Pfam" id="PF06808"/>
    </source>
</evidence>
<feature type="transmembrane region" description="Helical" evidence="8">
    <location>
        <begin position="187"/>
        <end position="206"/>
    </location>
</feature>
<protein>
    <submittedName>
        <fullName evidence="10">TRAP transporter large permease</fullName>
    </submittedName>
</protein>
<sequence>MGELELIGIAGLAILFILLALRAPVGLSMLLVGVGGYFCLSLAAPYVRFVPYLKQFKTLLWSNMANYDLSVVPLFVLMGYLASQAGLSQDLFRGMSALMSRFRGGVAMSAIGACAGFGAVCGSSLATASTMGRVALPELRRMNYSPRLATGALAAGGTLGILIPPSVALVIYAVIVEASIIDMFRAAIIPGLIAVVFFIAVIAIQVRLNPKLAPDTSGMPADERRRALLRLIPVLLIFGTIILGLGVGLFTPTPAAGIGVFVIMAYGFAQRLWGEEGLSIRGVSKSLLETAVTSGMIYFILFGAEVLKGFFTRAGLPSAMAAWAGSSGLDPWVVLMIMLIIFIILGCFMDSLAMILVVVPFFWPVLVDLNGGDYATAASSNFGMSVDELKIWFGILSLIVVELGLITPPVGLNVFIINALAKDVPMSETFRGVVPFFGVEIIRVALLMAFPAIVLFMPGFLH</sequence>
<evidence type="ECO:0000256" key="5">
    <source>
        <dbReference type="ARBA" id="ARBA00022989"/>
    </source>
</evidence>
<feature type="domain" description="TRAP C4-dicarboxylate transport system permease DctM subunit" evidence="9">
    <location>
        <begin position="12"/>
        <end position="453"/>
    </location>
</feature>
<feature type="transmembrane region" description="Helical" evidence="8">
    <location>
        <begin position="65"/>
        <end position="82"/>
    </location>
</feature>
<name>A0ABW4JWC9_9HYPH</name>
<proteinExistence type="predicted"/>
<dbReference type="PANTHER" id="PTHR33362">
    <property type="entry name" value="SIALIC ACID TRAP TRANSPORTER PERMEASE PROTEIN SIAT-RELATED"/>
    <property type="match status" value="1"/>
</dbReference>
<reference evidence="11" key="1">
    <citation type="journal article" date="2019" name="Int. J. Syst. Evol. Microbiol.">
        <title>The Global Catalogue of Microorganisms (GCM) 10K type strain sequencing project: providing services to taxonomists for standard genome sequencing and annotation.</title>
        <authorList>
            <consortium name="The Broad Institute Genomics Platform"/>
            <consortium name="The Broad Institute Genome Sequencing Center for Infectious Disease"/>
            <person name="Wu L."/>
            <person name="Ma J."/>
        </authorList>
    </citation>
    <scope>NUCLEOTIDE SEQUENCE [LARGE SCALE GENOMIC DNA]</scope>
    <source>
        <strain evidence="11">JCM 3369</strain>
    </source>
</reference>
<keyword evidence="4 8" id="KW-0812">Transmembrane</keyword>
<dbReference type="EMBL" id="JBHUFA010000001">
    <property type="protein sequence ID" value="MFD1694535.1"/>
    <property type="molecule type" value="Genomic_DNA"/>
</dbReference>
<evidence type="ECO:0000313" key="11">
    <source>
        <dbReference type="Proteomes" id="UP001597327"/>
    </source>
</evidence>
<keyword evidence="6 8" id="KW-0472">Membrane</keyword>